<feature type="coiled-coil region" evidence="5">
    <location>
        <begin position="492"/>
        <end position="526"/>
    </location>
</feature>
<evidence type="ECO:0000256" key="6">
    <source>
        <dbReference type="SAM" id="MobiDB-lite"/>
    </source>
</evidence>
<gene>
    <name evidence="8" type="ORF">CBR_g8108</name>
</gene>
<feature type="repeat" description="WD" evidence="4">
    <location>
        <begin position="169"/>
        <end position="211"/>
    </location>
</feature>
<evidence type="ECO:0000313" key="8">
    <source>
        <dbReference type="EMBL" id="GBG70808.1"/>
    </source>
</evidence>
<dbReference type="InterPro" id="IPR015943">
    <property type="entry name" value="WD40/YVTN_repeat-like_dom_sf"/>
</dbReference>
<dbReference type="Pfam" id="PF00400">
    <property type="entry name" value="WD40"/>
    <property type="match status" value="1"/>
</dbReference>
<dbReference type="PROSITE" id="PS50294">
    <property type="entry name" value="WD_REPEATS_REGION"/>
    <property type="match status" value="1"/>
</dbReference>
<comment type="caution">
    <text evidence="8">The sequence shown here is derived from an EMBL/GenBank/DDBJ whole genome shotgun (WGS) entry which is preliminary data.</text>
</comment>
<feature type="region of interest" description="Disordered" evidence="6">
    <location>
        <begin position="337"/>
        <end position="357"/>
    </location>
</feature>
<dbReference type="SUPFAM" id="SSF50978">
    <property type="entry name" value="WD40 repeat-like"/>
    <property type="match status" value="1"/>
</dbReference>
<dbReference type="PANTHER" id="PTHR45647">
    <property type="entry name" value="OS02G0152300 PROTEIN"/>
    <property type="match status" value="1"/>
</dbReference>
<dbReference type="PROSITE" id="PS00678">
    <property type="entry name" value="WD_REPEATS_1"/>
    <property type="match status" value="1"/>
</dbReference>
<evidence type="ECO:0000256" key="3">
    <source>
        <dbReference type="ARBA" id="ARBA00022786"/>
    </source>
</evidence>
<evidence type="ECO:0000256" key="1">
    <source>
        <dbReference type="ARBA" id="ARBA00022574"/>
    </source>
</evidence>
<dbReference type="Proteomes" id="UP000265515">
    <property type="component" value="Unassembled WGS sequence"/>
</dbReference>
<dbReference type="PROSITE" id="PS50011">
    <property type="entry name" value="PROTEIN_KINASE_DOM"/>
    <property type="match status" value="1"/>
</dbReference>
<evidence type="ECO:0000256" key="5">
    <source>
        <dbReference type="SAM" id="Coils"/>
    </source>
</evidence>
<evidence type="ECO:0000256" key="4">
    <source>
        <dbReference type="PROSITE-ProRule" id="PRU00221"/>
    </source>
</evidence>
<reference evidence="8 9" key="1">
    <citation type="journal article" date="2018" name="Cell">
        <title>The Chara Genome: Secondary Complexity and Implications for Plant Terrestrialization.</title>
        <authorList>
            <person name="Nishiyama T."/>
            <person name="Sakayama H."/>
            <person name="Vries J.D."/>
            <person name="Buschmann H."/>
            <person name="Saint-Marcoux D."/>
            <person name="Ullrich K.K."/>
            <person name="Haas F.B."/>
            <person name="Vanderstraeten L."/>
            <person name="Becker D."/>
            <person name="Lang D."/>
            <person name="Vosolsobe S."/>
            <person name="Rombauts S."/>
            <person name="Wilhelmsson P.K.I."/>
            <person name="Janitza P."/>
            <person name="Kern R."/>
            <person name="Heyl A."/>
            <person name="Rumpler F."/>
            <person name="Villalobos L.I.A.C."/>
            <person name="Clay J.M."/>
            <person name="Skokan R."/>
            <person name="Toyoda A."/>
            <person name="Suzuki Y."/>
            <person name="Kagoshima H."/>
            <person name="Schijlen E."/>
            <person name="Tajeshwar N."/>
            <person name="Catarino B."/>
            <person name="Hetherington A.J."/>
            <person name="Saltykova A."/>
            <person name="Bonnot C."/>
            <person name="Breuninger H."/>
            <person name="Symeonidi A."/>
            <person name="Radhakrishnan G.V."/>
            <person name="Van Nieuwerburgh F."/>
            <person name="Deforce D."/>
            <person name="Chang C."/>
            <person name="Karol K.G."/>
            <person name="Hedrich R."/>
            <person name="Ulvskov P."/>
            <person name="Glockner G."/>
            <person name="Delwiche C.F."/>
            <person name="Petrasek J."/>
            <person name="Van de Peer Y."/>
            <person name="Friml J."/>
            <person name="Beilby M."/>
            <person name="Dolan L."/>
            <person name="Kohara Y."/>
            <person name="Sugano S."/>
            <person name="Fujiyama A."/>
            <person name="Delaux P.-M."/>
            <person name="Quint M."/>
            <person name="TheiBen G."/>
            <person name="Hagemann M."/>
            <person name="Harholt J."/>
            <person name="Dunand C."/>
            <person name="Zachgo S."/>
            <person name="Langdale J."/>
            <person name="Maumus F."/>
            <person name="Straeten D.V.D."/>
            <person name="Gould S.B."/>
            <person name="Rensing S.A."/>
        </authorList>
    </citation>
    <scope>NUCLEOTIDE SEQUENCE [LARGE SCALE GENOMIC DNA]</scope>
    <source>
        <strain evidence="8 9">S276</strain>
    </source>
</reference>
<dbReference type="Gene3D" id="3.30.200.20">
    <property type="entry name" value="Phosphorylase Kinase, domain 1"/>
    <property type="match status" value="1"/>
</dbReference>
<keyword evidence="5" id="KW-0175">Coiled coil</keyword>
<dbReference type="SMART" id="SM00320">
    <property type="entry name" value="WD40"/>
    <property type="match status" value="3"/>
</dbReference>
<dbReference type="EMBL" id="BFEA01000136">
    <property type="protein sequence ID" value="GBG70808.1"/>
    <property type="molecule type" value="Genomic_DNA"/>
</dbReference>
<dbReference type="Gene3D" id="2.130.10.10">
    <property type="entry name" value="YVTN repeat-like/Quinoprotein amine dehydrogenase"/>
    <property type="match status" value="1"/>
</dbReference>
<dbReference type="GO" id="GO:0005524">
    <property type="term" value="F:ATP binding"/>
    <property type="evidence" value="ECO:0007669"/>
    <property type="project" value="InterPro"/>
</dbReference>
<proteinExistence type="predicted"/>
<dbReference type="Gene3D" id="1.10.510.10">
    <property type="entry name" value="Transferase(Phosphotransferase) domain 1"/>
    <property type="match status" value="1"/>
</dbReference>
<dbReference type="InterPro" id="IPR001680">
    <property type="entry name" value="WD40_rpt"/>
</dbReference>
<keyword evidence="3" id="KW-0833">Ubl conjugation pathway</keyword>
<name>A0A388KLD8_CHABU</name>
<dbReference type="PANTHER" id="PTHR45647:SF139">
    <property type="entry name" value="OS02G0152300 PROTEIN"/>
    <property type="match status" value="1"/>
</dbReference>
<dbReference type="InterPro" id="IPR001245">
    <property type="entry name" value="Ser-Thr/Tyr_kinase_cat_dom"/>
</dbReference>
<evidence type="ECO:0000256" key="2">
    <source>
        <dbReference type="ARBA" id="ARBA00022737"/>
    </source>
</evidence>
<dbReference type="InterPro" id="IPR000719">
    <property type="entry name" value="Prot_kinase_dom"/>
</dbReference>
<feature type="domain" description="Protein kinase" evidence="7">
    <location>
        <begin position="553"/>
        <end position="834"/>
    </location>
</feature>
<dbReference type="GO" id="GO:0004672">
    <property type="term" value="F:protein kinase activity"/>
    <property type="evidence" value="ECO:0007669"/>
    <property type="project" value="InterPro"/>
</dbReference>
<dbReference type="Gramene" id="GBG70808">
    <property type="protein sequence ID" value="GBG70808"/>
    <property type="gene ID" value="CBR_g8108"/>
</dbReference>
<keyword evidence="9" id="KW-1185">Reference proteome</keyword>
<protein>
    <recommendedName>
        <fullName evidence="7">Protein kinase domain-containing protein</fullName>
    </recommendedName>
</protein>
<evidence type="ECO:0000313" key="9">
    <source>
        <dbReference type="Proteomes" id="UP000265515"/>
    </source>
</evidence>
<dbReference type="InterPro" id="IPR036322">
    <property type="entry name" value="WD40_repeat_dom_sf"/>
</dbReference>
<organism evidence="8 9">
    <name type="scientific">Chara braunii</name>
    <name type="common">Braun's stonewort</name>
    <dbReference type="NCBI Taxonomy" id="69332"/>
    <lineage>
        <taxon>Eukaryota</taxon>
        <taxon>Viridiplantae</taxon>
        <taxon>Streptophyta</taxon>
        <taxon>Charophyceae</taxon>
        <taxon>Charales</taxon>
        <taxon>Characeae</taxon>
        <taxon>Chara</taxon>
    </lineage>
</organism>
<sequence>MGQSNEEETEIELVPKHLERLPDPHEGAIALDLRIDVHPCQPWVLFTPDARTLHIWNYENRKLVALWRIPEVHDAREAKFIVQKDWIVVRHRGGFLVCEFQASSLVQDMATTDGTPMGENQAPDLTLITVQESLVVNRLVVHPNLPYLLTGGGGVVLWNWDQNWERTTFRGHILAVTDVAFHPSDQIILASASYDGTIKVWNTESNSVVRTLRAADMERAYKIQFCTGLQKKLLVSTTNCLQPYAWVWNYETGDCVAKLEGSGILFAFFHPHFPYIFTAAKGGEVRVWRESNYQLVSCHCPRSSTARGPVVGINPCKDSNMLILALRRQFQVVEVRTRARPREKDEQRREGGSRSAEDVCTGIPFVASEEQRQAASTKKMEGLENLAVNVKIEYETETEEEMVPTVELQCEKSSDDFRTEKPVDDLRAAEYLKIESVRAKTATQHPEKQVQNAHADKVAMVKELEKSDLAIQNLQVVLHNEIVVRRRSEELRARLSKRVWELEGEKERLVDECKKLKLRILESEEQRSLKQLGKSSEVRQFSLNELQDATDNFDPEWRCGEGDQSGTIYRGKLCDGTPVLVKKVRAAGAMPEMDCGKFKTEVVDRLRMLHHPHLLTLLGVCYGNNCMLVYRHEANGSVKDWIAGGGVHRQGGYMPWYVRFRVMVEVARALCFLHSNPLAPGAPIIHRAIKPANILLDKNFVVKIGDLEHALLAPHCAEGPQTTGNSISAFLDCNSQYMAPECFRCKIFNEKTDIFAFGITILEMLTGKFWAALEIMEDAVKDDAAFRNTLDRNAGCWNVQLAREVAEMGLSCASLDRHNRPNMMDTDVGILPVLEAVAQKAELRELADNAHLT</sequence>
<keyword evidence="1 4" id="KW-0853">WD repeat</keyword>
<evidence type="ECO:0000259" key="7">
    <source>
        <dbReference type="PROSITE" id="PS50011"/>
    </source>
</evidence>
<dbReference type="SUPFAM" id="SSF56112">
    <property type="entry name" value="Protein kinase-like (PK-like)"/>
    <property type="match status" value="1"/>
</dbReference>
<dbReference type="OrthoDB" id="346907at2759"/>
<dbReference type="Pfam" id="PF07714">
    <property type="entry name" value="PK_Tyr_Ser-Thr"/>
    <property type="match status" value="1"/>
</dbReference>
<dbReference type="InterPro" id="IPR051348">
    <property type="entry name" value="U-box_ubiquitin_ligases"/>
</dbReference>
<dbReference type="AlphaFoldDB" id="A0A388KLD8"/>
<keyword evidence="2" id="KW-0677">Repeat</keyword>
<dbReference type="InterPro" id="IPR019775">
    <property type="entry name" value="WD40_repeat_CS"/>
</dbReference>
<dbReference type="PROSITE" id="PS50082">
    <property type="entry name" value="WD_REPEATS_2"/>
    <property type="match status" value="1"/>
</dbReference>
<accession>A0A388KLD8</accession>
<dbReference type="InterPro" id="IPR011009">
    <property type="entry name" value="Kinase-like_dom_sf"/>
</dbReference>